<keyword evidence="1" id="KW-0472">Membrane</keyword>
<evidence type="ECO:0000313" key="3">
    <source>
        <dbReference type="EMBL" id="KAL0003009.1"/>
    </source>
</evidence>
<sequence>MLITKVKYSREPDNPTKSCKARGSDLRVHFKVLSLVAGVLLEKQVLVVCPNLGVLSAVVLSLIPLIRPFQWQSLLLPVSMMAFG</sequence>
<evidence type="ECO:0000256" key="1">
    <source>
        <dbReference type="SAM" id="Phobius"/>
    </source>
</evidence>
<feature type="transmembrane region" description="Helical" evidence="1">
    <location>
        <begin position="45"/>
        <end position="66"/>
    </location>
</feature>
<gene>
    <name evidence="3" type="ORF">SO802_016790</name>
</gene>
<dbReference type="Pfam" id="PF02141">
    <property type="entry name" value="DENN"/>
    <property type="match status" value="1"/>
</dbReference>
<dbReference type="Proteomes" id="UP001459277">
    <property type="component" value="Unassembled WGS sequence"/>
</dbReference>
<name>A0AAW2D001_9ROSI</name>
<accession>A0AAW2D001</accession>
<keyword evidence="1" id="KW-0812">Transmembrane</keyword>
<protein>
    <recommendedName>
        <fullName evidence="2">cDENN domain-containing protein</fullName>
    </recommendedName>
</protein>
<keyword evidence="4" id="KW-1185">Reference proteome</keyword>
<proteinExistence type="predicted"/>
<dbReference type="InterPro" id="IPR051942">
    <property type="entry name" value="DENN_domain_containing_2"/>
</dbReference>
<comment type="caution">
    <text evidence="3">The sequence shown here is derived from an EMBL/GenBank/DDBJ whole genome shotgun (WGS) entry which is preliminary data.</text>
</comment>
<keyword evidence="1" id="KW-1133">Transmembrane helix</keyword>
<dbReference type="PANTHER" id="PTHR15288:SF0">
    <property type="entry name" value="UDENN DOMAIN-CONTAINING PROTEIN"/>
    <property type="match status" value="1"/>
</dbReference>
<evidence type="ECO:0000259" key="2">
    <source>
        <dbReference type="Pfam" id="PF02141"/>
    </source>
</evidence>
<dbReference type="PANTHER" id="PTHR15288">
    <property type="entry name" value="DENN DOMAIN-CONTAINING PROTEIN 2"/>
    <property type="match status" value="1"/>
</dbReference>
<feature type="domain" description="cDENN" evidence="2">
    <location>
        <begin position="31"/>
        <end position="78"/>
    </location>
</feature>
<dbReference type="Gene3D" id="3.40.50.11500">
    <property type="match status" value="1"/>
</dbReference>
<dbReference type="InterPro" id="IPR043153">
    <property type="entry name" value="DENN_C"/>
</dbReference>
<dbReference type="AlphaFoldDB" id="A0AAW2D001"/>
<organism evidence="3 4">
    <name type="scientific">Lithocarpus litseifolius</name>
    <dbReference type="NCBI Taxonomy" id="425828"/>
    <lineage>
        <taxon>Eukaryota</taxon>
        <taxon>Viridiplantae</taxon>
        <taxon>Streptophyta</taxon>
        <taxon>Embryophyta</taxon>
        <taxon>Tracheophyta</taxon>
        <taxon>Spermatophyta</taxon>
        <taxon>Magnoliopsida</taxon>
        <taxon>eudicotyledons</taxon>
        <taxon>Gunneridae</taxon>
        <taxon>Pentapetalae</taxon>
        <taxon>rosids</taxon>
        <taxon>fabids</taxon>
        <taxon>Fagales</taxon>
        <taxon>Fagaceae</taxon>
        <taxon>Lithocarpus</taxon>
    </lineage>
</organism>
<dbReference type="InterPro" id="IPR001194">
    <property type="entry name" value="cDENN_dom"/>
</dbReference>
<dbReference type="EMBL" id="JAZDWU010000005">
    <property type="protein sequence ID" value="KAL0003009.1"/>
    <property type="molecule type" value="Genomic_DNA"/>
</dbReference>
<evidence type="ECO:0000313" key="4">
    <source>
        <dbReference type="Proteomes" id="UP001459277"/>
    </source>
</evidence>
<reference evidence="3 4" key="1">
    <citation type="submission" date="2024-01" db="EMBL/GenBank/DDBJ databases">
        <title>A telomere-to-telomere, gap-free genome of sweet tea (Lithocarpus litseifolius).</title>
        <authorList>
            <person name="Zhou J."/>
        </authorList>
    </citation>
    <scope>NUCLEOTIDE SEQUENCE [LARGE SCALE GENOMIC DNA]</scope>
    <source>
        <strain evidence="3">Zhou-2022a</strain>
        <tissue evidence="3">Leaf</tissue>
    </source>
</reference>